<dbReference type="Pfam" id="PF13581">
    <property type="entry name" value="HATPase_c_2"/>
    <property type="match status" value="1"/>
</dbReference>
<dbReference type="RefSeq" id="WP_150210845.1">
    <property type="nucleotide sequence ID" value="NZ_CP029190.1"/>
</dbReference>
<keyword evidence="3" id="KW-0067">ATP-binding</keyword>
<reference evidence="3 4" key="1">
    <citation type="submission" date="2018-05" db="EMBL/GenBank/DDBJ databases">
        <title>Streptomyces venezuelae.</title>
        <authorList>
            <person name="Kim W."/>
            <person name="Lee N."/>
            <person name="Cho B.-K."/>
        </authorList>
    </citation>
    <scope>NUCLEOTIDE SEQUENCE [LARGE SCALE GENOMIC DNA]</scope>
    <source>
        <strain evidence="3 4">ATCC 21782</strain>
    </source>
</reference>
<protein>
    <submittedName>
        <fullName evidence="3">ATP-binding protein</fullName>
    </submittedName>
</protein>
<dbReference type="OrthoDB" id="9792240at2"/>
<dbReference type="Gene3D" id="3.30.565.10">
    <property type="entry name" value="Histidine kinase-like ATPase, C-terminal domain"/>
    <property type="match status" value="1"/>
</dbReference>
<evidence type="ECO:0000256" key="1">
    <source>
        <dbReference type="ARBA" id="ARBA00022527"/>
    </source>
</evidence>
<dbReference type="InterPro" id="IPR003594">
    <property type="entry name" value="HATPase_dom"/>
</dbReference>
<dbReference type="GO" id="GO:0004674">
    <property type="term" value="F:protein serine/threonine kinase activity"/>
    <property type="evidence" value="ECO:0007669"/>
    <property type="project" value="UniProtKB-KW"/>
</dbReference>
<dbReference type="Proteomes" id="UP000325211">
    <property type="component" value="Chromosome"/>
</dbReference>
<name>A0A5P2D7R5_STRVZ</name>
<accession>A0A5P2D7R5</accession>
<dbReference type="SUPFAM" id="SSF55874">
    <property type="entry name" value="ATPase domain of HSP90 chaperone/DNA topoisomerase II/histidine kinase"/>
    <property type="match status" value="1"/>
</dbReference>
<dbReference type="CDD" id="cd16936">
    <property type="entry name" value="HATPase_RsbW-like"/>
    <property type="match status" value="1"/>
</dbReference>
<dbReference type="PANTHER" id="PTHR35526:SF6">
    <property type="entry name" value="SLR1861 PROTEIN"/>
    <property type="match status" value="1"/>
</dbReference>
<sequence length="162" mass="17127">MSDSHPPRKARTPLTEPAAGELQVPASFGSLAAIASFVQAVAGRAGLDRRAAYRLRLAVDELATNIVMHGYRGGDGRITVRGRSGPGRARIVVEDSAPEFDPVAGCLPPATELPPEQRRIGGLGIHLALTSVDEFSYVRHDGRNISTLTVQAEGTDPCPPLP</sequence>
<dbReference type="InterPro" id="IPR036890">
    <property type="entry name" value="HATPase_C_sf"/>
</dbReference>
<dbReference type="InterPro" id="IPR050267">
    <property type="entry name" value="Anti-sigma-factor_SerPK"/>
</dbReference>
<dbReference type="GO" id="GO:0005524">
    <property type="term" value="F:ATP binding"/>
    <property type="evidence" value="ECO:0007669"/>
    <property type="project" value="UniProtKB-KW"/>
</dbReference>
<gene>
    <name evidence="3" type="ORF">DEJ50_27920</name>
</gene>
<keyword evidence="1" id="KW-0808">Transferase</keyword>
<evidence type="ECO:0000313" key="3">
    <source>
        <dbReference type="EMBL" id="QES51096.1"/>
    </source>
</evidence>
<feature type="domain" description="Histidine kinase/HSP90-like ATPase" evidence="2">
    <location>
        <begin position="25"/>
        <end position="148"/>
    </location>
</feature>
<evidence type="ECO:0000313" key="4">
    <source>
        <dbReference type="Proteomes" id="UP000325211"/>
    </source>
</evidence>
<keyword evidence="3" id="KW-0547">Nucleotide-binding</keyword>
<dbReference type="AlphaFoldDB" id="A0A5P2D7R5"/>
<organism evidence="3 4">
    <name type="scientific">Streptomyces venezuelae</name>
    <dbReference type="NCBI Taxonomy" id="54571"/>
    <lineage>
        <taxon>Bacteria</taxon>
        <taxon>Bacillati</taxon>
        <taxon>Actinomycetota</taxon>
        <taxon>Actinomycetes</taxon>
        <taxon>Kitasatosporales</taxon>
        <taxon>Streptomycetaceae</taxon>
        <taxon>Streptomyces</taxon>
    </lineage>
</organism>
<dbReference type="PANTHER" id="PTHR35526">
    <property type="entry name" value="ANTI-SIGMA-F FACTOR RSBW-RELATED"/>
    <property type="match status" value="1"/>
</dbReference>
<evidence type="ECO:0000259" key="2">
    <source>
        <dbReference type="Pfam" id="PF13581"/>
    </source>
</evidence>
<proteinExistence type="predicted"/>
<keyword evidence="1" id="KW-0418">Kinase</keyword>
<keyword evidence="1" id="KW-0723">Serine/threonine-protein kinase</keyword>
<dbReference type="EMBL" id="CP029190">
    <property type="protein sequence ID" value="QES51096.1"/>
    <property type="molecule type" value="Genomic_DNA"/>
</dbReference>